<feature type="region of interest" description="Disordered" evidence="1">
    <location>
        <begin position="1"/>
        <end position="21"/>
    </location>
</feature>
<dbReference type="EMBL" id="CM029045">
    <property type="protein sequence ID" value="KAG2602734.1"/>
    <property type="molecule type" value="Genomic_DNA"/>
</dbReference>
<gene>
    <name evidence="2" type="ORF">PVAP13_5KG705800</name>
</gene>
<reference evidence="2" key="1">
    <citation type="submission" date="2020-05" db="EMBL/GenBank/DDBJ databases">
        <title>WGS assembly of Panicum virgatum.</title>
        <authorList>
            <person name="Lovell J.T."/>
            <person name="Jenkins J."/>
            <person name="Shu S."/>
            <person name="Juenger T.E."/>
            <person name="Schmutz J."/>
        </authorList>
    </citation>
    <scope>NUCLEOTIDE SEQUENCE</scope>
    <source>
        <strain evidence="2">AP13</strain>
    </source>
</reference>
<sequence length="271" mass="29496">MDTADNDDDRAAVRRPAGHHDDHEDIVIGYVIRGEFLDPGDVKPIFARGGGAEAEHLFRHAVTEAERRFELALAACNKPETTPRGHKRARGATTPDDDGDGTARGAPRRATVTAEGARPAEQLEPAPRDDGSRREEHAPADREPIAAAATSLVSCGVKRDAATQVSEAQLLQAFDTVMRDASTQVSEDEEPSHQEEPMLAKPFGYSSPASEMCCSCCRPIVPPTSPEMQLFPSRPKLMQRQRTRISPTSSTISMSYCIDPWISPLMSLVPL</sequence>
<protein>
    <submittedName>
        <fullName evidence="2">Uncharacterized protein</fullName>
    </submittedName>
</protein>
<feature type="region of interest" description="Disordered" evidence="1">
    <location>
        <begin position="75"/>
        <end position="145"/>
    </location>
</feature>
<evidence type="ECO:0000313" key="3">
    <source>
        <dbReference type="Proteomes" id="UP000823388"/>
    </source>
</evidence>
<dbReference type="Proteomes" id="UP000823388">
    <property type="component" value="Chromosome 5K"/>
</dbReference>
<evidence type="ECO:0000313" key="2">
    <source>
        <dbReference type="EMBL" id="KAG2602734.1"/>
    </source>
</evidence>
<organism evidence="2 3">
    <name type="scientific">Panicum virgatum</name>
    <name type="common">Blackwell switchgrass</name>
    <dbReference type="NCBI Taxonomy" id="38727"/>
    <lineage>
        <taxon>Eukaryota</taxon>
        <taxon>Viridiplantae</taxon>
        <taxon>Streptophyta</taxon>
        <taxon>Embryophyta</taxon>
        <taxon>Tracheophyta</taxon>
        <taxon>Spermatophyta</taxon>
        <taxon>Magnoliopsida</taxon>
        <taxon>Liliopsida</taxon>
        <taxon>Poales</taxon>
        <taxon>Poaceae</taxon>
        <taxon>PACMAD clade</taxon>
        <taxon>Panicoideae</taxon>
        <taxon>Panicodae</taxon>
        <taxon>Paniceae</taxon>
        <taxon>Panicinae</taxon>
        <taxon>Panicum</taxon>
        <taxon>Panicum sect. Hiantes</taxon>
    </lineage>
</organism>
<accession>A0A8T0T061</accession>
<name>A0A8T0T061_PANVG</name>
<dbReference type="AlphaFoldDB" id="A0A8T0T061"/>
<proteinExistence type="predicted"/>
<evidence type="ECO:0000256" key="1">
    <source>
        <dbReference type="SAM" id="MobiDB-lite"/>
    </source>
</evidence>
<feature type="compositionally biased region" description="Basic and acidic residues" evidence="1">
    <location>
        <begin position="126"/>
        <end position="144"/>
    </location>
</feature>
<comment type="caution">
    <text evidence="2">The sequence shown here is derived from an EMBL/GenBank/DDBJ whole genome shotgun (WGS) entry which is preliminary data.</text>
</comment>
<keyword evidence="3" id="KW-1185">Reference proteome</keyword>